<sequence>MASQFRIQKPYELTALPKTLDQSEDTYVVGDVFGQSAGVSSKKRKRSELAVGINGEALNLYNVASSRLITSYPVPPSSSFTCPPVSLRLKNSDGGITRYTYSSTLEPRPKVTLYRDALGASGVNASTTVSQPLPRSQRVMYLAATQSTSTAAYSDLLAVTRTGDVLCLDGESLKQKWQSSAGILKQDTALPASANFRIDFAQAASAADIVQGIFGGDQEQLGLFLPKAKDQTINADILVLLSCAEVDGKELRHVHIVATTKAADGSPANGQGLAQIRVLPFPSRPSKEDGISTYRLDAASGSLMELFVDTVTAYDISSAIPRVDSKLHVSKATSFLRLSKTSVLAATSSELAVYNPLYRSLQASLPVEAAEKQESTMKLVAYFARLEMAVAVRGTSLVAVQLEAPKGRSKKRRAEGLLIDSIGRGVTAPITKTNKRGGNFDPLSFSTQTPPSLESIYGLGSWIDDAKLAEENIKAGDYAEFEKFMAFSFQVHCDDGLEHDGTQDENTAMDVDETSSTSVAATGAGPRRSTRGDGRVCWVFKDRELPQWRFPQQLEPVDRRMVIYAIQRAFNVASVTASTLLGWQLRCRLPWSGTIQYLALAGHLTTANLQTALEIDNTDLSGSEDILAEQLPQVLSEIDPTLDLLLVWLAATKLGPVEILSAVKIIMRSLELIQDPQQMTRNLLSGSGANGTENGNQENGQIGMELDLLEEELHLTEHYLGDDSSTRAEGLSIAFGKLGTCPAVANVRAIRQIFKPEETLSLIYLLRMELNRDGWTSRYLDGARLKEEDDLDAVPDSSIRLIADLLCQCIDSVGPGGWLINDMLSLAAGSDDQPDSADFLNSMKLEVSAALEGVEEAVYLRGVLAEVVKYSSSLSKGITPGGQAATNGPVEGHTNTTTAMLPLGSKATRNAVSKKKVVSGGEVKTRTPREVGHLTSKKVADYTFERILV</sequence>
<evidence type="ECO:0000256" key="1">
    <source>
        <dbReference type="SAM" id="MobiDB-lite"/>
    </source>
</evidence>
<gene>
    <name evidence="3" type="ORF">PoMZ_04336</name>
</gene>
<evidence type="ECO:0000313" key="3">
    <source>
        <dbReference type="EMBL" id="QBZ59375.1"/>
    </source>
</evidence>
<feature type="domain" description="Utp8 beta-propeller" evidence="2">
    <location>
        <begin position="7"/>
        <end position="110"/>
    </location>
</feature>
<dbReference type="InterPro" id="IPR018843">
    <property type="entry name" value="Utp8_b-prop"/>
</dbReference>
<feature type="region of interest" description="Disordered" evidence="1">
    <location>
        <begin position="499"/>
        <end position="531"/>
    </location>
</feature>
<reference evidence="3 4" key="1">
    <citation type="journal article" date="2019" name="Mol. Biol. Evol.">
        <title>Blast fungal genomes show frequent chromosomal changes, gene gains and losses, and effector gene turnover.</title>
        <authorList>
            <person name="Gomez Luciano L.B."/>
            <person name="Jason Tsai I."/>
            <person name="Chuma I."/>
            <person name="Tosa Y."/>
            <person name="Chen Y.H."/>
            <person name="Li J.Y."/>
            <person name="Li M.Y."/>
            <person name="Jade Lu M.Y."/>
            <person name="Nakayashiki H."/>
            <person name="Li W.H."/>
        </authorList>
    </citation>
    <scope>NUCLEOTIDE SEQUENCE [LARGE SCALE GENOMIC DNA]</scope>
    <source>
        <strain evidence="3">MZ5-1-6</strain>
    </source>
</reference>
<name>A0A4V1C6C2_PYROR</name>
<dbReference type="Pfam" id="PF10395">
    <property type="entry name" value="Utp8_b_propeller"/>
    <property type="match status" value="1"/>
</dbReference>
<protein>
    <recommendedName>
        <fullName evidence="2">Utp8 beta-propeller domain-containing protein</fullName>
    </recommendedName>
</protein>
<proteinExistence type="predicted"/>
<dbReference type="AlphaFoldDB" id="A0A4V1C6C2"/>
<dbReference type="EMBL" id="CP034206">
    <property type="protein sequence ID" value="QBZ59375.1"/>
    <property type="molecule type" value="Genomic_DNA"/>
</dbReference>
<organism evidence="3 4">
    <name type="scientific">Pyricularia oryzae</name>
    <name type="common">Rice blast fungus</name>
    <name type="synonym">Magnaporthe oryzae</name>
    <dbReference type="NCBI Taxonomy" id="318829"/>
    <lineage>
        <taxon>Eukaryota</taxon>
        <taxon>Fungi</taxon>
        <taxon>Dikarya</taxon>
        <taxon>Ascomycota</taxon>
        <taxon>Pezizomycotina</taxon>
        <taxon>Sordariomycetes</taxon>
        <taxon>Sordariomycetidae</taxon>
        <taxon>Magnaporthales</taxon>
        <taxon>Pyriculariaceae</taxon>
        <taxon>Pyricularia</taxon>
    </lineage>
</organism>
<dbReference type="Proteomes" id="UP000294847">
    <property type="component" value="Chromosome 3"/>
</dbReference>
<evidence type="ECO:0000313" key="4">
    <source>
        <dbReference type="Proteomes" id="UP000294847"/>
    </source>
</evidence>
<accession>A0A4V1C6C2</accession>
<evidence type="ECO:0000259" key="2">
    <source>
        <dbReference type="Pfam" id="PF10395"/>
    </source>
</evidence>